<accession>A0A0F7SUD2</accession>
<dbReference type="Pfam" id="PF10156">
    <property type="entry name" value="Med17"/>
    <property type="match status" value="1"/>
</dbReference>
<gene>
    <name evidence="1" type="primary">MED17</name>
</gene>
<protein>
    <recommendedName>
        <fullName evidence="1">Mediator of RNA polymerase II transcription subunit 17</fullName>
    </recommendedName>
    <alternativeName>
        <fullName evidence="1">Mediator complex subunit 17</fullName>
    </alternativeName>
</protein>
<comment type="similarity">
    <text evidence="1">Belongs to the Mediator complex subunit 17 family.</text>
</comment>
<dbReference type="GO" id="GO:0006357">
    <property type="term" value="P:regulation of transcription by RNA polymerase II"/>
    <property type="evidence" value="ECO:0007669"/>
    <property type="project" value="InterPro"/>
</dbReference>
<organism evidence="3">
    <name type="scientific">Phaffia rhodozyma</name>
    <name type="common">Yeast</name>
    <name type="synonym">Xanthophyllomyces dendrorhous</name>
    <dbReference type="NCBI Taxonomy" id="264483"/>
    <lineage>
        <taxon>Eukaryota</taxon>
        <taxon>Fungi</taxon>
        <taxon>Dikarya</taxon>
        <taxon>Basidiomycota</taxon>
        <taxon>Agaricomycotina</taxon>
        <taxon>Tremellomycetes</taxon>
        <taxon>Cystofilobasidiales</taxon>
        <taxon>Mrakiaceae</taxon>
        <taxon>Phaffia</taxon>
    </lineage>
</organism>
<name>A0A0F7SUD2_PHARH</name>
<feature type="region of interest" description="Disordered" evidence="2">
    <location>
        <begin position="1"/>
        <end position="21"/>
    </location>
</feature>
<sequence>MEDGSLTHPIQLSLEPVPPPVDPLTLKPQVIYDYGPSGAPIYHTEKSDSEKLGGLIQRIWAEKGGLEGFTEDRLGGNYDQEDNELEVVGYPRGQDNEEAGTELDLKGMRTFKTDVSQELQKAYQSLSHMHHLLTLLLPPSLTSFDPPHPENQLPAYVPLPASSLSTSLLPPPQAQHALQSGLSAPASSPSIAETLGQKQAEIKRTAELFRKGKEEMDRVCEISKAEWEVALGIKEDGWGIGLIGGGASRIEEAGRTGGKSRAGDWAVWYAGDLAPPLTRHRHVAHLPPTTTSSSVPSRPVLELPAQAYKRLVVSLERTSEGKIIERMCSAWEEEAEDDGQDREGDINMDETRGQKDYLRKLRKGMKESWEEELFNEVLTEARGNALTRPSDLTLSEVTLDVAPGLTLCLTYTSTQPKGPTHPYATYIHAALLRSLLNLHVHRAEQLKARLRPVSDPLKTKQRPKVLGPVLNEVMSWALSEKVKSVVRNYVEDGVHKWGGVGVGEMTDRMIGKEKGASCRVGFEGRRPIILYLQPPSRLTFQKPPASPSESTVILPISDLAHLNSLLELELKDAVLSKAASLRPRPRSGTDDGGVTGFVDGLKGLAVLQWSRGEMQIIPQITFPSNPSIPHLTLKVRTILLTNALDHKNQDQTRDPEVRTVKGPDVWDQVTSVLQFALSR</sequence>
<evidence type="ECO:0000256" key="1">
    <source>
        <dbReference type="RuleBase" id="RU364140"/>
    </source>
</evidence>
<keyword evidence="1" id="KW-0804">Transcription</keyword>
<keyword evidence="1" id="KW-0539">Nucleus</keyword>
<keyword evidence="1" id="KW-0805">Transcription regulation</keyword>
<proteinExistence type="inferred from homology"/>
<evidence type="ECO:0000313" key="3">
    <source>
        <dbReference type="EMBL" id="CED83563.1"/>
    </source>
</evidence>
<comment type="subunit">
    <text evidence="1">Component of the Mediator complex.</text>
</comment>
<evidence type="ECO:0000256" key="2">
    <source>
        <dbReference type="SAM" id="MobiDB-lite"/>
    </source>
</evidence>
<comment type="function">
    <text evidence="1">Component of the Mediator complex, a coactivator involved in the regulated transcription of nearly all RNA polymerase II-dependent genes. Mediator functions as a bridge to convey information from gene-specific regulatory proteins to the basal RNA polymerase II transcription machinery. Mediator is recruited to promoters by direct interactions with regulatory proteins and serves as a scaffold for the assembly of a functional preinitiation complex with RNA polymerase II and the general transcription factors.</text>
</comment>
<keyword evidence="1" id="KW-0010">Activator</keyword>
<dbReference type="EMBL" id="LN483157">
    <property type="protein sequence ID" value="CED83563.1"/>
    <property type="molecule type" value="Genomic_DNA"/>
</dbReference>
<dbReference type="GO" id="GO:0003712">
    <property type="term" value="F:transcription coregulator activity"/>
    <property type="evidence" value="ECO:0007669"/>
    <property type="project" value="InterPro"/>
</dbReference>
<reference evidence="3" key="1">
    <citation type="submission" date="2014-08" db="EMBL/GenBank/DDBJ databases">
        <authorList>
            <person name="Sharma Rahul"/>
            <person name="Thines Marco"/>
        </authorList>
    </citation>
    <scope>NUCLEOTIDE SEQUENCE</scope>
</reference>
<dbReference type="AlphaFoldDB" id="A0A0F7SUD2"/>
<dbReference type="GO" id="GO:0016592">
    <property type="term" value="C:mediator complex"/>
    <property type="evidence" value="ECO:0007669"/>
    <property type="project" value="InterPro"/>
</dbReference>
<comment type="subcellular location">
    <subcellularLocation>
        <location evidence="1">Nucleus</location>
    </subcellularLocation>
</comment>
<dbReference type="InterPro" id="IPR019313">
    <property type="entry name" value="Mediator_Med17"/>
</dbReference>